<dbReference type="InterPro" id="IPR002818">
    <property type="entry name" value="DJ-1/PfpI"/>
</dbReference>
<dbReference type="RefSeq" id="WP_406787335.1">
    <property type="nucleotide sequence ID" value="NZ_JBJIAA010000007.1"/>
</dbReference>
<sequence>MKKEVLVFIFDGYADWESSYICSELNGNGEETDYVVKTLGLDKESKISMGGFRVLPDYSISDYPKNFELLLLIGGYAWPENKNDGVKPVVQYAIEHHIPVGAICNATNFMAENGYLDKIKHSGNTLEYMKSQAVNYKGDCNFVEKQAVCDSGIITANGTGSLEFAREIMLYLKFKPVEKINEWYKFNKLGFYKYIKL</sequence>
<keyword evidence="2" id="KW-0378">Hydrolase</keyword>
<dbReference type="InterPro" id="IPR050325">
    <property type="entry name" value="Prot/Nucl_acid_deglycase"/>
</dbReference>
<proteinExistence type="predicted"/>
<dbReference type="Gene3D" id="3.40.50.880">
    <property type="match status" value="1"/>
</dbReference>
<organism evidence="2 3">
    <name type="scientific">Clostridium neuense</name>
    <dbReference type="NCBI Taxonomy" id="1728934"/>
    <lineage>
        <taxon>Bacteria</taxon>
        <taxon>Bacillati</taxon>
        <taxon>Bacillota</taxon>
        <taxon>Clostridia</taxon>
        <taxon>Eubacteriales</taxon>
        <taxon>Clostridiaceae</taxon>
        <taxon>Clostridium</taxon>
    </lineage>
</organism>
<dbReference type="SUPFAM" id="SSF52317">
    <property type="entry name" value="Class I glutamine amidotransferase-like"/>
    <property type="match status" value="1"/>
</dbReference>
<dbReference type="EMBL" id="JBJIAA010000007">
    <property type="protein sequence ID" value="MFL0250670.1"/>
    <property type="molecule type" value="Genomic_DNA"/>
</dbReference>
<name>A0ABW8TGV3_9CLOT</name>
<dbReference type="InterPro" id="IPR029062">
    <property type="entry name" value="Class_I_gatase-like"/>
</dbReference>
<dbReference type="GO" id="GO:0016798">
    <property type="term" value="F:hydrolase activity, acting on glycosyl bonds"/>
    <property type="evidence" value="ECO:0007669"/>
    <property type="project" value="UniProtKB-KW"/>
</dbReference>
<dbReference type="CDD" id="cd03140">
    <property type="entry name" value="GATase1_PfpI_3"/>
    <property type="match status" value="1"/>
</dbReference>
<dbReference type="PANTHER" id="PTHR48094">
    <property type="entry name" value="PROTEIN/NUCLEIC ACID DEGLYCASE DJ-1-RELATED"/>
    <property type="match status" value="1"/>
</dbReference>
<accession>A0ABW8TGV3</accession>
<dbReference type="Pfam" id="PF01965">
    <property type="entry name" value="DJ-1_PfpI"/>
    <property type="match status" value="1"/>
</dbReference>
<evidence type="ECO:0000259" key="1">
    <source>
        <dbReference type="Pfam" id="PF01965"/>
    </source>
</evidence>
<keyword evidence="2" id="KW-0315">Glutamine amidotransferase</keyword>
<dbReference type="PANTHER" id="PTHR48094:SF19">
    <property type="entry name" value="DJ-1_PFPI DOMAIN-CONTAINING PROTEIN"/>
    <property type="match status" value="1"/>
</dbReference>
<dbReference type="Proteomes" id="UP001623592">
    <property type="component" value="Unassembled WGS sequence"/>
</dbReference>
<gene>
    <name evidence="2" type="ORF">ACJDT4_09580</name>
</gene>
<protein>
    <submittedName>
        <fullName evidence="2">Type 1 glutamine amidotransferase family protein</fullName>
        <ecNumber evidence="2">3.2.-.-</ecNumber>
    </submittedName>
</protein>
<feature type="domain" description="DJ-1/PfpI" evidence="1">
    <location>
        <begin position="3"/>
        <end position="169"/>
    </location>
</feature>
<evidence type="ECO:0000313" key="3">
    <source>
        <dbReference type="Proteomes" id="UP001623592"/>
    </source>
</evidence>
<keyword evidence="3" id="KW-1185">Reference proteome</keyword>
<reference evidence="2 3" key="1">
    <citation type="submission" date="2024-11" db="EMBL/GenBank/DDBJ databases">
        <authorList>
            <person name="Heng Y.C."/>
            <person name="Lim A.C.H."/>
            <person name="Lee J.K.Y."/>
            <person name="Kittelmann S."/>
        </authorList>
    </citation>
    <scope>NUCLEOTIDE SEQUENCE [LARGE SCALE GENOMIC DNA]</scope>
    <source>
        <strain evidence="2 3">WILCCON 0114</strain>
    </source>
</reference>
<dbReference type="EC" id="3.2.-.-" evidence="2"/>
<comment type="caution">
    <text evidence="2">The sequence shown here is derived from an EMBL/GenBank/DDBJ whole genome shotgun (WGS) entry which is preliminary data.</text>
</comment>
<evidence type="ECO:0000313" key="2">
    <source>
        <dbReference type="EMBL" id="MFL0250670.1"/>
    </source>
</evidence>
<keyword evidence="2" id="KW-0326">Glycosidase</keyword>